<keyword evidence="2" id="KW-1185">Reference proteome</keyword>
<evidence type="ECO:0000313" key="2">
    <source>
        <dbReference type="Proteomes" id="UP001217178"/>
    </source>
</evidence>
<proteinExistence type="predicted"/>
<accession>A0ABT5LL71</accession>
<dbReference type="EMBL" id="JAQRFI010000229">
    <property type="protein sequence ID" value="MDC9591865.1"/>
    <property type="molecule type" value="Genomic_DNA"/>
</dbReference>
<sequence length="61" mass="7026">HNPKVSSDWSFERLLNTVVTTDTECFKFSACSGLLKSHYFTLHSVAPMQSEIKGCEEEWWS</sequence>
<gene>
    <name evidence="1" type="ORF">PSI23_21975</name>
</gene>
<organism evidence="1 2">
    <name type="scientific">Xenorhabdus yunnanensis</name>
    <dbReference type="NCBI Taxonomy" id="3025878"/>
    <lineage>
        <taxon>Bacteria</taxon>
        <taxon>Pseudomonadati</taxon>
        <taxon>Pseudomonadota</taxon>
        <taxon>Gammaproteobacteria</taxon>
        <taxon>Enterobacterales</taxon>
        <taxon>Morganellaceae</taxon>
        <taxon>Xenorhabdus</taxon>
    </lineage>
</organism>
<dbReference type="Proteomes" id="UP001217178">
    <property type="component" value="Unassembled WGS sequence"/>
</dbReference>
<feature type="non-terminal residue" evidence="1">
    <location>
        <position position="1"/>
    </location>
</feature>
<comment type="caution">
    <text evidence="1">The sequence shown here is derived from an EMBL/GenBank/DDBJ whole genome shotgun (WGS) entry which is preliminary data.</text>
</comment>
<reference evidence="1 2" key="1">
    <citation type="submission" date="2023-02" db="EMBL/GenBank/DDBJ databases">
        <title>Entomopathogenic bacteria.</title>
        <authorList>
            <person name="Machado R.A."/>
        </authorList>
    </citation>
    <scope>NUCLEOTIDE SEQUENCE [LARGE SCALE GENOMIC DNA]</scope>
    <source>
        <strain evidence="1 2">XENO-10</strain>
    </source>
</reference>
<evidence type="ECO:0000313" key="1">
    <source>
        <dbReference type="EMBL" id="MDC9591865.1"/>
    </source>
</evidence>
<protein>
    <submittedName>
        <fullName evidence="1">Uncharacterized protein</fullName>
    </submittedName>
</protein>
<dbReference type="RefSeq" id="WP_273557041.1">
    <property type="nucleotide sequence ID" value="NZ_JAQRFI010000229.1"/>
</dbReference>
<name>A0ABT5LL71_9GAMM</name>